<comment type="caution">
    <text evidence="2">The sequence shown here is derived from an EMBL/GenBank/DDBJ whole genome shotgun (WGS) entry which is preliminary data.</text>
</comment>
<dbReference type="InterPro" id="IPR011993">
    <property type="entry name" value="PH-like_dom_sf"/>
</dbReference>
<proteinExistence type="predicted"/>
<accession>A0A7J8Q505</accession>
<protein>
    <recommendedName>
        <fullName evidence="1">PH domain-containing protein</fullName>
    </recommendedName>
</protein>
<dbReference type="Gene3D" id="2.30.29.30">
    <property type="entry name" value="Pleckstrin-homology domain (PH domain)/Phosphotyrosine-binding domain (PTB)"/>
    <property type="match status" value="1"/>
</dbReference>
<organism evidence="2 3">
    <name type="scientific">Gossypium raimondii</name>
    <name type="common">Peruvian cotton</name>
    <name type="synonym">Gossypium klotzschianum subsp. raimondii</name>
    <dbReference type="NCBI Taxonomy" id="29730"/>
    <lineage>
        <taxon>Eukaryota</taxon>
        <taxon>Viridiplantae</taxon>
        <taxon>Streptophyta</taxon>
        <taxon>Embryophyta</taxon>
        <taxon>Tracheophyta</taxon>
        <taxon>Spermatophyta</taxon>
        <taxon>Magnoliopsida</taxon>
        <taxon>eudicotyledons</taxon>
        <taxon>Gunneridae</taxon>
        <taxon>Pentapetalae</taxon>
        <taxon>rosids</taxon>
        <taxon>malvids</taxon>
        <taxon>Malvales</taxon>
        <taxon>Malvaceae</taxon>
        <taxon>Malvoideae</taxon>
        <taxon>Gossypium</taxon>
    </lineage>
</organism>
<feature type="domain" description="PH" evidence="1">
    <location>
        <begin position="13"/>
        <end position="75"/>
    </location>
</feature>
<dbReference type="PROSITE" id="PS50003">
    <property type="entry name" value="PH_DOMAIN"/>
    <property type="match status" value="1"/>
</dbReference>
<name>A0A7J8Q505_GOSRA</name>
<dbReference type="Pfam" id="PF00169">
    <property type="entry name" value="PH"/>
    <property type="match status" value="1"/>
</dbReference>
<dbReference type="Proteomes" id="UP000593578">
    <property type="component" value="Unassembled WGS sequence"/>
</dbReference>
<dbReference type="SUPFAM" id="SSF50729">
    <property type="entry name" value="PH domain-like"/>
    <property type="match status" value="1"/>
</dbReference>
<dbReference type="EMBL" id="JABEZZ010000009">
    <property type="protein sequence ID" value="MBA0596340.1"/>
    <property type="molecule type" value="Genomic_DNA"/>
</dbReference>
<dbReference type="InterPro" id="IPR001849">
    <property type="entry name" value="PH_domain"/>
</dbReference>
<dbReference type="InterPro" id="IPR051707">
    <property type="entry name" value="PI-Interact_SigTrans_Reg"/>
</dbReference>
<sequence length="75" mass="8577">MASSDGADGETERLRRCSILVELQGEYIKTWRCRWFVLKQGRLFWFKESSITRASRPRGVIPVATCLTVKGAEDI</sequence>
<evidence type="ECO:0000313" key="3">
    <source>
        <dbReference type="Proteomes" id="UP000593578"/>
    </source>
</evidence>
<dbReference type="PANTHER" id="PTHR14336:SF20">
    <property type="entry name" value="PLECKSTRIN-LIKE (PH) DOMAIN PROTEIN"/>
    <property type="match status" value="1"/>
</dbReference>
<dbReference type="AlphaFoldDB" id="A0A7J8Q505"/>
<gene>
    <name evidence="2" type="ORF">Gorai_013164</name>
</gene>
<reference evidence="2 3" key="1">
    <citation type="journal article" date="2019" name="Genome Biol. Evol.">
        <title>Insights into the evolution of the New World diploid cottons (Gossypium, subgenus Houzingenia) based on genome sequencing.</title>
        <authorList>
            <person name="Grover C.E."/>
            <person name="Arick M.A. 2nd"/>
            <person name="Thrash A."/>
            <person name="Conover J.L."/>
            <person name="Sanders W.S."/>
            <person name="Peterson D.G."/>
            <person name="Frelichowski J.E."/>
            <person name="Scheffler J.A."/>
            <person name="Scheffler B.E."/>
            <person name="Wendel J.F."/>
        </authorList>
    </citation>
    <scope>NUCLEOTIDE SEQUENCE [LARGE SCALE GENOMIC DNA]</scope>
    <source>
        <strain evidence="2">8</strain>
        <tissue evidence="2">Leaf</tissue>
    </source>
</reference>
<evidence type="ECO:0000259" key="1">
    <source>
        <dbReference type="PROSITE" id="PS50003"/>
    </source>
</evidence>
<dbReference type="PANTHER" id="PTHR14336">
    <property type="entry name" value="TANDEM PH DOMAIN CONTAINING PROTEIN"/>
    <property type="match status" value="1"/>
</dbReference>
<evidence type="ECO:0000313" key="2">
    <source>
        <dbReference type="EMBL" id="MBA0596340.1"/>
    </source>
</evidence>